<evidence type="ECO:0000313" key="2">
    <source>
        <dbReference type="EMBL" id="RAL05675.1"/>
    </source>
</evidence>
<keyword evidence="3" id="KW-1185">Reference proteome</keyword>
<dbReference type="OrthoDB" id="2122308at2759"/>
<proteinExistence type="predicted"/>
<protein>
    <submittedName>
        <fullName evidence="2">Uncharacterized protein</fullName>
    </submittedName>
</protein>
<dbReference type="EMBL" id="KZ824420">
    <property type="protein sequence ID" value="RAL05675.1"/>
    <property type="molecule type" value="Genomic_DNA"/>
</dbReference>
<dbReference type="RefSeq" id="XP_025580002.1">
    <property type="nucleotide sequence ID" value="XM_025724776.1"/>
</dbReference>
<dbReference type="Proteomes" id="UP000249402">
    <property type="component" value="Unassembled WGS sequence"/>
</dbReference>
<dbReference type="STRING" id="1448316.A0A395HEY0"/>
<evidence type="ECO:0000256" key="1">
    <source>
        <dbReference type="SAM" id="MobiDB-lite"/>
    </source>
</evidence>
<feature type="region of interest" description="Disordered" evidence="1">
    <location>
        <begin position="1"/>
        <end position="54"/>
    </location>
</feature>
<sequence length="101" mass="10916">MTRSHKVNDQDHSGSQEGAALLQEHLPRFFAKSGPVDADPRKTKKDGGGKRNWSVQYSSSLAPIRSTPSDLSAGAALATKSMTMAINSRIHDATRIAVLRE</sequence>
<dbReference type="VEuPathDB" id="FungiDB:BO80DRAFT_77819"/>
<dbReference type="AlphaFoldDB" id="A0A395HEY0"/>
<feature type="compositionally biased region" description="Basic and acidic residues" evidence="1">
    <location>
        <begin position="1"/>
        <end position="14"/>
    </location>
</feature>
<accession>A0A395HEY0</accession>
<feature type="compositionally biased region" description="Basic and acidic residues" evidence="1">
    <location>
        <begin position="38"/>
        <end position="49"/>
    </location>
</feature>
<name>A0A395HEY0_9EURO</name>
<dbReference type="GeneID" id="37229641"/>
<evidence type="ECO:0000313" key="3">
    <source>
        <dbReference type="Proteomes" id="UP000249402"/>
    </source>
</evidence>
<organism evidence="2 3">
    <name type="scientific">Aspergillus ibericus CBS 121593</name>
    <dbReference type="NCBI Taxonomy" id="1448316"/>
    <lineage>
        <taxon>Eukaryota</taxon>
        <taxon>Fungi</taxon>
        <taxon>Dikarya</taxon>
        <taxon>Ascomycota</taxon>
        <taxon>Pezizomycotina</taxon>
        <taxon>Eurotiomycetes</taxon>
        <taxon>Eurotiomycetidae</taxon>
        <taxon>Eurotiales</taxon>
        <taxon>Aspergillaceae</taxon>
        <taxon>Aspergillus</taxon>
        <taxon>Aspergillus subgen. Circumdati</taxon>
    </lineage>
</organism>
<gene>
    <name evidence="2" type="ORF">BO80DRAFT_77819</name>
</gene>
<reference evidence="2 3" key="1">
    <citation type="submission" date="2018-02" db="EMBL/GenBank/DDBJ databases">
        <title>The genomes of Aspergillus section Nigri reveals drivers in fungal speciation.</title>
        <authorList>
            <consortium name="DOE Joint Genome Institute"/>
            <person name="Vesth T.C."/>
            <person name="Nybo J."/>
            <person name="Theobald S."/>
            <person name="Brandl J."/>
            <person name="Frisvad J.C."/>
            <person name="Nielsen K.F."/>
            <person name="Lyhne E.K."/>
            <person name="Kogle M.E."/>
            <person name="Kuo A."/>
            <person name="Riley R."/>
            <person name="Clum A."/>
            <person name="Nolan M."/>
            <person name="Lipzen A."/>
            <person name="Salamov A."/>
            <person name="Henrissat B."/>
            <person name="Wiebenga A."/>
            <person name="De vries R.P."/>
            <person name="Grigoriev I.V."/>
            <person name="Mortensen U.H."/>
            <person name="Andersen M.R."/>
            <person name="Baker S.E."/>
        </authorList>
    </citation>
    <scope>NUCLEOTIDE SEQUENCE [LARGE SCALE GENOMIC DNA]</scope>
    <source>
        <strain evidence="2 3">CBS 121593</strain>
    </source>
</reference>